<dbReference type="HOGENOM" id="CLU_020726_0_0_6"/>
<feature type="binding site" evidence="16">
    <location>
        <begin position="399"/>
        <end position="404"/>
    </location>
    <ligand>
        <name>substrate</name>
    </ligand>
</feature>
<dbReference type="STRING" id="314278.NB231_16463"/>
<dbReference type="EC" id="3.2.1.141" evidence="4 13"/>
<keyword evidence="6" id="KW-0963">Cytoplasm</keyword>
<accession>A4BM93</accession>
<evidence type="ECO:0000256" key="2">
    <source>
        <dbReference type="ARBA" id="ARBA00005199"/>
    </source>
</evidence>
<dbReference type="SUPFAM" id="SSF51445">
    <property type="entry name" value="(Trans)glycosidases"/>
    <property type="match status" value="1"/>
</dbReference>
<dbReference type="NCBIfam" id="TIGR02402">
    <property type="entry name" value="trehalose_TreZ"/>
    <property type="match status" value="1"/>
</dbReference>
<proteinExistence type="inferred from homology"/>
<feature type="site" description="Transition state stabilizer" evidence="17">
    <location>
        <position position="400"/>
    </location>
</feature>
<evidence type="ECO:0000256" key="9">
    <source>
        <dbReference type="ARBA" id="ARBA00023295"/>
    </source>
</evidence>
<dbReference type="InterPro" id="IPR004193">
    <property type="entry name" value="Glyco_hydro_13_N"/>
</dbReference>
<dbReference type="Proteomes" id="UP000003374">
    <property type="component" value="Unassembled WGS sequence"/>
</dbReference>
<comment type="subcellular location">
    <subcellularLocation>
        <location evidence="1 15">Cytoplasm</location>
    </subcellularLocation>
</comment>
<dbReference type="EMBL" id="AAOF01000001">
    <property type="protein sequence ID" value="EAR23431.1"/>
    <property type="molecule type" value="Genomic_DNA"/>
</dbReference>
<dbReference type="PIRSF" id="PIRSF006337">
    <property type="entry name" value="Trehalose_TreZ"/>
    <property type="match status" value="1"/>
</dbReference>
<reference evidence="19 20" key="1">
    <citation type="submission" date="2006-02" db="EMBL/GenBank/DDBJ databases">
        <authorList>
            <person name="Waterbury J."/>
            <person name="Ferriera S."/>
            <person name="Johnson J."/>
            <person name="Kravitz S."/>
            <person name="Halpern A."/>
            <person name="Remington K."/>
            <person name="Beeson K."/>
            <person name="Tran B."/>
            <person name="Rogers Y.-H."/>
            <person name="Friedman R."/>
            <person name="Venter J.C."/>
        </authorList>
    </citation>
    <scope>NUCLEOTIDE SEQUENCE [LARGE SCALE GENOMIC DNA]</scope>
    <source>
        <strain evidence="19 20">Nb-231</strain>
    </source>
</reference>
<dbReference type="InterPro" id="IPR022567">
    <property type="entry name" value="DUF3459"/>
</dbReference>
<dbReference type="Pfam" id="PF02922">
    <property type="entry name" value="CBM_48"/>
    <property type="match status" value="1"/>
</dbReference>
<comment type="pathway">
    <text evidence="2 14">Glycan biosynthesis; trehalose biosynthesis.</text>
</comment>
<dbReference type="Gene3D" id="2.60.40.10">
    <property type="entry name" value="Immunoglobulins"/>
    <property type="match status" value="1"/>
</dbReference>
<feature type="active site" description="Proton donor" evidence="15">
    <location>
        <position position="303"/>
    </location>
</feature>
<dbReference type="Pfam" id="PF11941">
    <property type="entry name" value="DUF3459"/>
    <property type="match status" value="1"/>
</dbReference>
<dbReference type="AlphaFoldDB" id="A4BM93"/>
<dbReference type="InterPro" id="IPR017853">
    <property type="entry name" value="GH"/>
</dbReference>
<comment type="caution">
    <text evidence="19">The sequence shown here is derived from an EMBL/GenBank/DDBJ whole genome shotgun (WGS) entry which is preliminary data.</text>
</comment>
<dbReference type="RefSeq" id="WP_005004711.1">
    <property type="nucleotide sequence ID" value="NZ_CH672427.1"/>
</dbReference>
<dbReference type="GO" id="GO:0005992">
    <property type="term" value="P:trehalose biosynthetic process"/>
    <property type="evidence" value="ECO:0007669"/>
    <property type="project" value="UniProtKB-UniRule"/>
</dbReference>
<feature type="active site" description="Nucleophile" evidence="15">
    <location>
        <position position="267"/>
    </location>
</feature>
<evidence type="ECO:0000259" key="18">
    <source>
        <dbReference type="SMART" id="SM00642"/>
    </source>
</evidence>
<evidence type="ECO:0000256" key="13">
    <source>
        <dbReference type="NCBIfam" id="TIGR02402"/>
    </source>
</evidence>
<keyword evidence="8" id="KW-0119">Carbohydrate metabolism</keyword>
<comment type="similarity">
    <text evidence="3 14">Belongs to the glycosyl hydrolase 13 family.</text>
</comment>
<dbReference type="CDD" id="cd02853">
    <property type="entry name" value="E_set_MTHase_like_N"/>
    <property type="match status" value="1"/>
</dbReference>
<dbReference type="SMART" id="SM00642">
    <property type="entry name" value="Aamy"/>
    <property type="match status" value="1"/>
</dbReference>
<evidence type="ECO:0000256" key="4">
    <source>
        <dbReference type="ARBA" id="ARBA00012268"/>
    </source>
</evidence>
<dbReference type="InterPro" id="IPR013783">
    <property type="entry name" value="Ig-like_fold"/>
</dbReference>
<dbReference type="PANTHER" id="PTHR43651">
    <property type="entry name" value="1,4-ALPHA-GLUCAN-BRANCHING ENZYME"/>
    <property type="match status" value="1"/>
</dbReference>
<evidence type="ECO:0000256" key="3">
    <source>
        <dbReference type="ARBA" id="ARBA00008061"/>
    </source>
</evidence>
<keyword evidence="9 14" id="KW-0326">Glycosidase</keyword>
<evidence type="ECO:0000256" key="10">
    <source>
        <dbReference type="ARBA" id="ARBA00032057"/>
    </source>
</evidence>
<dbReference type="SUPFAM" id="SSF81296">
    <property type="entry name" value="E set domains"/>
    <property type="match status" value="1"/>
</dbReference>
<dbReference type="GO" id="GO:0005737">
    <property type="term" value="C:cytoplasm"/>
    <property type="evidence" value="ECO:0007669"/>
    <property type="project" value="UniProtKB-SubCell"/>
</dbReference>
<dbReference type="InterPro" id="IPR012768">
    <property type="entry name" value="Trehalose_TreZ"/>
</dbReference>
<dbReference type="PANTHER" id="PTHR43651:SF11">
    <property type="entry name" value="MALTO-OLIGOSYLTREHALOSE TREHALOHYDROLASE"/>
    <property type="match status" value="1"/>
</dbReference>
<evidence type="ECO:0000256" key="1">
    <source>
        <dbReference type="ARBA" id="ARBA00004496"/>
    </source>
</evidence>
<evidence type="ECO:0000256" key="7">
    <source>
        <dbReference type="ARBA" id="ARBA00022801"/>
    </source>
</evidence>
<evidence type="ECO:0000313" key="19">
    <source>
        <dbReference type="EMBL" id="EAR23431.1"/>
    </source>
</evidence>
<keyword evidence="7 14" id="KW-0378">Hydrolase</keyword>
<dbReference type="InterPro" id="IPR014756">
    <property type="entry name" value="Ig_E-set"/>
</dbReference>
<evidence type="ECO:0000256" key="15">
    <source>
        <dbReference type="PIRSR" id="PIRSR006337-1"/>
    </source>
</evidence>
<dbReference type="OrthoDB" id="9800174at2"/>
<evidence type="ECO:0000256" key="17">
    <source>
        <dbReference type="PIRSR" id="PIRSR006337-3"/>
    </source>
</evidence>
<comment type="catalytic activity">
    <reaction evidence="12 14">
        <text>hydrolysis of (1-&gt;4)-alpha-D-glucosidic linkage in 4-alpha-D-[(1-&gt;4)-alpha-D-glucanosyl]n trehalose to yield trehalose and (1-&gt;4)-alpha-D-glucan.</text>
        <dbReference type="EC" id="3.2.1.141"/>
    </reaction>
</comment>
<keyword evidence="20" id="KW-1185">Reference proteome</keyword>
<evidence type="ECO:0000256" key="12">
    <source>
        <dbReference type="ARBA" id="ARBA00034013"/>
    </source>
</evidence>
<gene>
    <name evidence="19" type="ORF">NB231_16463</name>
</gene>
<evidence type="ECO:0000256" key="11">
    <source>
        <dbReference type="ARBA" id="ARBA00033284"/>
    </source>
</evidence>
<feature type="binding site" evidence="16">
    <location>
        <begin position="265"/>
        <end position="270"/>
    </location>
    <ligand>
        <name>substrate</name>
    </ligand>
</feature>
<evidence type="ECO:0000256" key="5">
    <source>
        <dbReference type="ARBA" id="ARBA00015938"/>
    </source>
</evidence>
<feature type="domain" description="Glycosyl hydrolase family 13 catalytic" evidence="18">
    <location>
        <begin position="120"/>
        <end position="467"/>
    </location>
</feature>
<dbReference type="InterPro" id="IPR006047">
    <property type="entry name" value="GH13_cat_dom"/>
</dbReference>
<evidence type="ECO:0000256" key="6">
    <source>
        <dbReference type="ARBA" id="ARBA00022490"/>
    </source>
</evidence>
<dbReference type="UniPathway" id="UPA00299"/>
<dbReference type="Pfam" id="PF00128">
    <property type="entry name" value="Alpha-amylase"/>
    <property type="match status" value="1"/>
</dbReference>
<evidence type="ECO:0000256" key="14">
    <source>
        <dbReference type="PIRNR" id="PIRNR006337"/>
    </source>
</evidence>
<organism evidence="19 20">
    <name type="scientific">Nitrococcus mobilis Nb-231</name>
    <dbReference type="NCBI Taxonomy" id="314278"/>
    <lineage>
        <taxon>Bacteria</taxon>
        <taxon>Pseudomonadati</taxon>
        <taxon>Pseudomonadota</taxon>
        <taxon>Gammaproteobacteria</taxon>
        <taxon>Chromatiales</taxon>
        <taxon>Ectothiorhodospiraceae</taxon>
        <taxon>Nitrococcus</taxon>
    </lineage>
</organism>
<dbReference type="GO" id="GO:0033942">
    <property type="term" value="F:4-alpha-D-(1-&gt;4)-alpha-D-glucanotrehalose trehalohydrolase activity"/>
    <property type="evidence" value="ECO:0007669"/>
    <property type="project" value="UniProtKB-EC"/>
</dbReference>
<dbReference type="CDD" id="cd11325">
    <property type="entry name" value="AmyAc_GTHase"/>
    <property type="match status" value="1"/>
</dbReference>
<name>A4BM93_9GAMM</name>
<protein>
    <recommendedName>
        <fullName evidence="5 13">Malto-oligosyltrehalose trehalohydrolase</fullName>
        <shortName evidence="14">MTHase</shortName>
        <ecNumber evidence="4 13">3.2.1.141</ecNumber>
    </recommendedName>
    <alternativeName>
        <fullName evidence="11 14">4-alpha-D-((1-&gt;4)-alpha-D-glucano)trehalose trehalohydrolase</fullName>
    </alternativeName>
    <alternativeName>
        <fullName evidence="10 14">Maltooligosyl trehalose trehalohydrolase</fullName>
    </alternativeName>
</protein>
<dbReference type="Gene3D" id="1.10.10.760">
    <property type="entry name" value="E-set domains of sugar-utilizing enzymes"/>
    <property type="match status" value="1"/>
</dbReference>
<feature type="binding site" evidence="16">
    <location>
        <begin position="328"/>
        <end position="332"/>
    </location>
    <ligand>
        <name>substrate</name>
    </ligand>
</feature>
<dbReference type="InterPro" id="IPR044901">
    <property type="entry name" value="Trehalose_TreZ_E-set_sf"/>
</dbReference>
<dbReference type="eggNOG" id="COG0296">
    <property type="taxonomic scope" value="Bacteria"/>
</dbReference>
<evidence type="ECO:0000256" key="16">
    <source>
        <dbReference type="PIRSR" id="PIRSR006337-2"/>
    </source>
</evidence>
<evidence type="ECO:0000256" key="8">
    <source>
        <dbReference type="ARBA" id="ARBA00023277"/>
    </source>
</evidence>
<evidence type="ECO:0000313" key="20">
    <source>
        <dbReference type="Proteomes" id="UP000003374"/>
    </source>
</evidence>
<sequence length="610" mass="67906">MNRHYSMPFGAELQTDGRVRFRLWAPALTRLSLALEGPGEEQLLEMEPRAGGWFELTSAAARAGSRYRFVAPDGQRVPDPAARFNPEDVHGPSEVIDPTAFCWEDADWHGRPWQEAVIYELHVGAFSPSGTFDGVRERLDHLAALGVTALELMPVADFPGARNWGYDGVLPFAPDSRYGRPEALKRLVQAAHQHGLMVLLDVVYNHFGPEGNYLHTYAPTFFTHRHTTPWGAAINFDGEHSQAVRRFFIDNALYWLEEFNLDGLRLDAVHAIYDDGQPDILIELAEAVRAGPARERPRHLVLENDDNATRYLAREAQHPHWYTAQWNDDCHHALHTLLTGESQGYYADYAQYPIRLLVRCLSEGFAFQGEPSPYRGGAARGEPSAGLPSTAFVNFLQNHDQIGNRALGERITQLASPRAVRAAHILLLLAPAPPLLFMGEEWDSQTPFPFFCDFGAELAGAVRDGRRREFAHFPEFSAPGARERIPDPNDAATFALAQLDWSELTHPIHAGALALHRELLALRRQIIAPRLPARTRRSERLAEHALRIEWQLTDGALLGLLANLGQAGVALADTPGGELLYASEAGLEELLQRSELPGWSVVWLFAPTGA</sequence>
<dbReference type="Gene3D" id="3.20.20.80">
    <property type="entry name" value="Glycosidases"/>
    <property type="match status" value="1"/>
</dbReference>